<dbReference type="CDD" id="cd04278">
    <property type="entry name" value="ZnMc_MMP"/>
    <property type="match status" value="1"/>
</dbReference>
<dbReference type="OMA" id="RRIWHQK"/>
<feature type="binding site" evidence="7">
    <location>
        <position position="103"/>
    </location>
    <ligand>
        <name>Ca(2+)</name>
        <dbReference type="ChEBI" id="CHEBI:29108"/>
        <label>1</label>
    </ligand>
</feature>
<dbReference type="Pfam" id="PF00413">
    <property type="entry name" value="Peptidase_M10"/>
    <property type="match status" value="1"/>
</dbReference>
<feature type="binding site" evidence="7">
    <location>
        <position position="96"/>
    </location>
    <ligand>
        <name>Ca(2+)</name>
        <dbReference type="ChEBI" id="CHEBI:29108"/>
        <label>2</label>
    </ligand>
</feature>
<dbReference type="MEROPS" id="M10.018"/>
<feature type="binding site" evidence="7">
    <location>
        <position position="101"/>
    </location>
    <ligand>
        <name>Ca(2+)</name>
        <dbReference type="ChEBI" id="CHEBI:29108"/>
        <label>1</label>
    </ligand>
</feature>
<dbReference type="RefSeq" id="XP_009057666.1">
    <property type="nucleotide sequence ID" value="XM_009059418.1"/>
</dbReference>
<dbReference type="GO" id="GO:0031012">
    <property type="term" value="C:extracellular matrix"/>
    <property type="evidence" value="ECO:0007669"/>
    <property type="project" value="InterPro"/>
</dbReference>
<reference evidence="9 10" key="1">
    <citation type="journal article" date="2013" name="Nature">
        <title>Insights into bilaterian evolution from three spiralian genomes.</title>
        <authorList>
            <person name="Simakov O."/>
            <person name="Marletaz F."/>
            <person name="Cho S.J."/>
            <person name="Edsinger-Gonzales E."/>
            <person name="Havlak P."/>
            <person name="Hellsten U."/>
            <person name="Kuo D.H."/>
            <person name="Larsson T."/>
            <person name="Lv J."/>
            <person name="Arendt D."/>
            <person name="Savage R."/>
            <person name="Osoegawa K."/>
            <person name="de Jong P."/>
            <person name="Grimwood J."/>
            <person name="Chapman J.A."/>
            <person name="Shapiro H."/>
            <person name="Aerts A."/>
            <person name="Otillar R.P."/>
            <person name="Terry A.Y."/>
            <person name="Boore J.L."/>
            <person name="Grigoriev I.V."/>
            <person name="Lindberg D.R."/>
            <person name="Seaver E.C."/>
            <person name="Weisblat D.A."/>
            <person name="Putnam N.H."/>
            <person name="Rokhsar D.S."/>
        </authorList>
    </citation>
    <scope>NUCLEOTIDE SEQUENCE [LARGE SCALE GENOMIC DNA]</scope>
</reference>
<feature type="domain" description="Peptidase metallopeptidase" evidence="8">
    <location>
        <begin position="7"/>
        <end position="170"/>
    </location>
</feature>
<organism evidence="9 10">
    <name type="scientific">Lottia gigantea</name>
    <name type="common">Giant owl limpet</name>
    <dbReference type="NCBI Taxonomy" id="225164"/>
    <lineage>
        <taxon>Eukaryota</taxon>
        <taxon>Metazoa</taxon>
        <taxon>Spiralia</taxon>
        <taxon>Lophotrochozoa</taxon>
        <taxon>Mollusca</taxon>
        <taxon>Gastropoda</taxon>
        <taxon>Patellogastropoda</taxon>
        <taxon>Lottioidea</taxon>
        <taxon>Lottiidae</taxon>
        <taxon>Lottia</taxon>
    </lineage>
</organism>
<dbReference type="KEGG" id="lgi:LOTGIDRAFT_122135"/>
<dbReference type="SMART" id="SM00235">
    <property type="entry name" value="ZnMc"/>
    <property type="match status" value="1"/>
</dbReference>
<dbReference type="SUPFAM" id="SSF55486">
    <property type="entry name" value="Metalloproteases ('zincins'), catalytic domain"/>
    <property type="match status" value="1"/>
</dbReference>
<feature type="binding site" evidence="7">
    <location>
        <position position="69"/>
    </location>
    <ligand>
        <name>Zn(2+)</name>
        <dbReference type="ChEBI" id="CHEBI:29105"/>
        <label>1</label>
    </ligand>
</feature>
<feature type="binding site" evidence="7">
    <location>
        <position position="103"/>
    </location>
    <ligand>
        <name>Ca(2+)</name>
        <dbReference type="ChEBI" id="CHEBI:29108"/>
        <label>3</label>
    </ligand>
</feature>
<name>V4BRR3_LOTGI</name>
<dbReference type="InterPro" id="IPR033739">
    <property type="entry name" value="M10A_MMP"/>
</dbReference>
<dbReference type="GO" id="GO:0030198">
    <property type="term" value="P:extracellular matrix organization"/>
    <property type="evidence" value="ECO:0007669"/>
    <property type="project" value="TreeGrafter"/>
</dbReference>
<keyword evidence="7" id="KW-0106">Calcium</keyword>
<proteinExistence type="inferred from homology"/>
<evidence type="ECO:0000313" key="9">
    <source>
        <dbReference type="EMBL" id="ESO91599.1"/>
    </source>
</evidence>
<dbReference type="Proteomes" id="UP000030746">
    <property type="component" value="Unassembled WGS sequence"/>
</dbReference>
<evidence type="ECO:0000256" key="7">
    <source>
        <dbReference type="PIRSR" id="PIRSR621190-2"/>
    </source>
</evidence>
<dbReference type="CTD" id="20232067"/>
<keyword evidence="2" id="KW-0645">Protease</keyword>
<feature type="binding site" evidence="7">
    <location>
        <position position="100"/>
    </location>
    <ligand>
        <name>Ca(2+)</name>
        <dbReference type="ChEBI" id="CHEBI:29108"/>
        <label>3</label>
    </ligand>
</feature>
<protein>
    <recommendedName>
        <fullName evidence="8">Peptidase metallopeptidase domain-containing protein</fullName>
    </recommendedName>
</protein>
<dbReference type="Gene3D" id="3.40.390.10">
    <property type="entry name" value="Collagenase (Catalytic Domain)"/>
    <property type="match status" value="1"/>
</dbReference>
<keyword evidence="3 7" id="KW-0479">Metal-binding</keyword>
<accession>V4BRR3</accession>
<keyword evidence="10" id="KW-1185">Reference proteome</keyword>
<dbReference type="PRINTS" id="PR00138">
    <property type="entry name" value="MATRIXIN"/>
</dbReference>
<evidence type="ECO:0000256" key="4">
    <source>
        <dbReference type="ARBA" id="ARBA00022801"/>
    </source>
</evidence>
<feature type="binding site" evidence="7">
    <location>
        <position position="77"/>
    </location>
    <ligand>
        <name>Ca(2+)</name>
        <dbReference type="ChEBI" id="CHEBI:29108"/>
        <label>3</label>
    </ligand>
</feature>
<sequence>MYIFTATGNKWTKNNINWYVTKYTNQLSQDDQRRSFRKALKKWADVSSLEFTERREEVDIEIKFVTRDHGDNSSFDGPSTILAHAFAPGRVALAGDAHFDDDEQWTADVDNEDKNKKFLELIAAHEFGHALGLEHSFDSRALMSAYYVNSQREYELAQDDINGIQFLYGKLNTSSMVGITIITVMSPIESNVLHTINTAVNAYR</sequence>
<feature type="binding site" evidence="7">
    <location>
        <position position="84"/>
    </location>
    <ligand>
        <name>Zn(2+)</name>
        <dbReference type="ChEBI" id="CHEBI:29105"/>
        <label>1</label>
    </ligand>
</feature>
<dbReference type="HOGENOM" id="CLU_015489_4_2_1"/>
<feature type="binding site" evidence="7">
    <location>
        <position position="76"/>
    </location>
    <ligand>
        <name>Ca(2+)</name>
        <dbReference type="ChEBI" id="CHEBI:29108"/>
        <label>3</label>
    </ligand>
</feature>
<feature type="binding site" evidence="7">
    <location>
        <position position="125"/>
    </location>
    <ligand>
        <name>Zn(2+)</name>
        <dbReference type="ChEBI" id="CHEBI:29105"/>
        <label>2</label>
        <note>catalytic</note>
    </ligand>
</feature>
<dbReference type="InterPro" id="IPR006026">
    <property type="entry name" value="Peptidase_Metallo"/>
</dbReference>
<gene>
    <name evidence="9" type="ORF">LOTGIDRAFT_122135</name>
</gene>
<feature type="binding site" evidence="7">
    <location>
        <position position="98"/>
    </location>
    <ligand>
        <name>Zn(2+)</name>
        <dbReference type="ChEBI" id="CHEBI:29105"/>
        <label>1</label>
    </ligand>
</feature>
<comment type="similarity">
    <text evidence="1">Belongs to the peptidase M10A family.</text>
</comment>
<evidence type="ECO:0000256" key="3">
    <source>
        <dbReference type="ARBA" id="ARBA00022723"/>
    </source>
</evidence>
<dbReference type="OrthoDB" id="406838at2759"/>
<evidence type="ECO:0000313" key="10">
    <source>
        <dbReference type="Proteomes" id="UP000030746"/>
    </source>
</evidence>
<dbReference type="GO" id="GO:0004222">
    <property type="term" value="F:metalloendopeptidase activity"/>
    <property type="evidence" value="ECO:0007669"/>
    <property type="project" value="InterPro"/>
</dbReference>
<evidence type="ECO:0000256" key="5">
    <source>
        <dbReference type="ARBA" id="ARBA00022833"/>
    </source>
</evidence>
<dbReference type="InterPro" id="IPR021190">
    <property type="entry name" value="Pept_M10A"/>
</dbReference>
<dbReference type="PANTHER" id="PTHR10201:SF331">
    <property type="entry name" value="MATRIX METALLOPROTEINASE-14-LIKE ISOFORM X1"/>
    <property type="match status" value="1"/>
</dbReference>
<keyword evidence="4" id="KW-0378">Hydrolase</keyword>
<dbReference type="GO" id="GO:0030574">
    <property type="term" value="P:collagen catabolic process"/>
    <property type="evidence" value="ECO:0007669"/>
    <property type="project" value="TreeGrafter"/>
</dbReference>
<dbReference type="EMBL" id="KB202237">
    <property type="protein sequence ID" value="ESO91599.1"/>
    <property type="molecule type" value="Genomic_DNA"/>
</dbReference>
<dbReference type="InterPro" id="IPR001818">
    <property type="entry name" value="Pept_M10_metallopeptidase"/>
</dbReference>
<feature type="binding site" evidence="7">
    <location>
        <position position="59"/>
    </location>
    <ligand>
        <name>Ca(2+)</name>
        <dbReference type="ChEBI" id="CHEBI:29108"/>
        <label>2</label>
    </ligand>
</feature>
<feature type="active site" evidence="6">
    <location>
        <position position="126"/>
    </location>
</feature>
<feature type="binding site" evidence="7">
    <location>
        <position position="79"/>
    </location>
    <ligand>
        <name>Ca(2+)</name>
        <dbReference type="ChEBI" id="CHEBI:29108"/>
        <label>3</label>
    </ligand>
</feature>
<evidence type="ECO:0000259" key="8">
    <source>
        <dbReference type="SMART" id="SM00235"/>
    </source>
</evidence>
<dbReference type="STRING" id="225164.V4BRR3"/>
<dbReference type="AlphaFoldDB" id="V4BRR3"/>
<feature type="binding site" evidence="7">
    <location>
        <position position="71"/>
    </location>
    <ligand>
        <name>Zn(2+)</name>
        <dbReference type="ChEBI" id="CHEBI:29105"/>
        <label>1</label>
    </ligand>
</feature>
<dbReference type="GO" id="GO:0008270">
    <property type="term" value="F:zinc ion binding"/>
    <property type="evidence" value="ECO:0007669"/>
    <property type="project" value="InterPro"/>
</dbReference>
<comment type="cofactor">
    <cofactor evidence="7">
        <name>Zn(2+)</name>
        <dbReference type="ChEBI" id="CHEBI:29105"/>
    </cofactor>
    <text evidence="7">Binds 2 Zn(2+) ions per subunit.</text>
</comment>
<evidence type="ECO:0000256" key="6">
    <source>
        <dbReference type="PIRSR" id="PIRSR621190-1"/>
    </source>
</evidence>
<dbReference type="GO" id="GO:0005615">
    <property type="term" value="C:extracellular space"/>
    <property type="evidence" value="ECO:0007669"/>
    <property type="project" value="TreeGrafter"/>
</dbReference>
<evidence type="ECO:0000256" key="1">
    <source>
        <dbReference type="ARBA" id="ARBA00010370"/>
    </source>
</evidence>
<evidence type="ECO:0000256" key="2">
    <source>
        <dbReference type="ARBA" id="ARBA00022670"/>
    </source>
</evidence>
<feature type="binding site" evidence="7">
    <location>
        <position position="135"/>
    </location>
    <ligand>
        <name>Zn(2+)</name>
        <dbReference type="ChEBI" id="CHEBI:29105"/>
        <label>2</label>
        <note>catalytic</note>
    </ligand>
</feature>
<keyword evidence="5 7" id="KW-0862">Zinc</keyword>
<feature type="binding site" evidence="7">
    <location>
        <position position="143"/>
    </location>
    <ligand>
        <name>Zn(2+)</name>
        <dbReference type="ChEBI" id="CHEBI:29105"/>
        <label>2</label>
        <note>catalytic</note>
    </ligand>
</feature>
<feature type="binding site" evidence="7">
    <location>
        <position position="129"/>
    </location>
    <ligand>
        <name>Zn(2+)</name>
        <dbReference type="ChEBI" id="CHEBI:29105"/>
        <label>2</label>
        <note>catalytic</note>
    </ligand>
</feature>
<dbReference type="InterPro" id="IPR024079">
    <property type="entry name" value="MetalloPept_cat_dom_sf"/>
</dbReference>
<comment type="cofactor">
    <cofactor evidence="7">
        <name>Ca(2+)</name>
        <dbReference type="ChEBI" id="CHEBI:29108"/>
    </cofactor>
    <text evidence="7">Can bind about 5 Ca(2+) ions per subunit.</text>
</comment>
<dbReference type="PANTHER" id="PTHR10201">
    <property type="entry name" value="MATRIX METALLOPROTEINASE"/>
    <property type="match status" value="1"/>
</dbReference>
<dbReference type="GeneID" id="20232067"/>
<dbReference type="GO" id="GO:0006508">
    <property type="term" value="P:proteolysis"/>
    <property type="evidence" value="ECO:0007669"/>
    <property type="project" value="UniProtKB-KW"/>
</dbReference>